<keyword evidence="1" id="KW-0472">Membrane</keyword>
<sequence length="495" mass="57442">MKILKNNIGKIFEVLGYLIVFVPMMFCIYYAVPASDDFAAASRVDGGNIFSQSVYRGFSMWADWGGRWLSQIIQMLINPLNSHQHLGHKYGIYMIVVFIITTLLTIYGLKAIAKRVLGKDSKYVNLVTFLIIALLYSTYYYSECFNFYIGAMVYPIPVSLAFVTIAAMIYYNDRPEKKTKYYWIMVVAGIFPATIETCDVLLGITYLYYIYYLNWDERKSESIKLKIKHLFPLLLYIALGVSCVLSPGNFARREYYNLESNFMRSLIQTIIDIVVRLQDLIVDHPLAVILLIIFIIIGIVSNKELKKPTRVIETAALFIIITFGAMLPYVYGRDFRNTYLDIRMEYILDYCIEIGLALMCIYLGQWLAYKFDIKFSGKEKVGVTAALIMFAYVTLIQNYAYLDVVQVDILRNRGLIQESYNFWDGVMLEIENSEEDDVVIYRDKILPWSRYCFEMGLTDGDTYAVDPSIVYDREFIMPNVYYGKKSITLYYTDHE</sequence>
<evidence type="ECO:0000313" key="2">
    <source>
        <dbReference type="EMBL" id="NEX02262.1"/>
    </source>
</evidence>
<protein>
    <recommendedName>
        <fullName evidence="4">Glucosyl transferase GtrII</fullName>
    </recommendedName>
</protein>
<dbReference type="RefSeq" id="WP_090488660.1">
    <property type="nucleotide sequence ID" value="NZ_VTVE01000003.1"/>
</dbReference>
<proteinExistence type="predicted"/>
<feature type="transmembrane region" description="Helical" evidence="1">
    <location>
        <begin position="90"/>
        <end position="111"/>
    </location>
</feature>
<gene>
    <name evidence="2" type="ORF">F0Q01_10275</name>
</gene>
<accession>A0A6M0LIF7</accession>
<feature type="transmembrane region" description="Helical" evidence="1">
    <location>
        <begin position="381"/>
        <end position="402"/>
    </location>
</feature>
<feature type="transmembrane region" description="Helical" evidence="1">
    <location>
        <begin position="123"/>
        <end position="141"/>
    </location>
</feature>
<dbReference type="AlphaFoldDB" id="A0A6M0LIF7"/>
<comment type="caution">
    <text evidence="2">The sequence shown here is derived from an EMBL/GenBank/DDBJ whole genome shotgun (WGS) entry which is preliminary data.</text>
</comment>
<feature type="transmembrane region" description="Helical" evidence="1">
    <location>
        <begin position="12"/>
        <end position="32"/>
    </location>
</feature>
<evidence type="ECO:0008006" key="4">
    <source>
        <dbReference type="Google" id="ProtNLM"/>
    </source>
</evidence>
<feature type="transmembrane region" description="Helical" evidence="1">
    <location>
        <begin position="314"/>
        <end position="332"/>
    </location>
</feature>
<feature type="transmembrane region" description="Helical" evidence="1">
    <location>
        <begin position="229"/>
        <end position="250"/>
    </location>
</feature>
<name>A0A6M0LIF7_PSEXY</name>
<feature type="transmembrane region" description="Helical" evidence="1">
    <location>
        <begin position="284"/>
        <end position="302"/>
    </location>
</feature>
<reference evidence="2 3" key="2">
    <citation type="submission" date="2020-03" db="EMBL/GenBank/DDBJ databases">
        <title>Investigating the evolutionary divergence of the Butyrivibrio group.</title>
        <authorList>
            <person name="Skvortsov T."/>
            <person name="Santos F.G."/>
            <person name="Ting K.S."/>
            <person name="Creevey C.J."/>
        </authorList>
    </citation>
    <scope>NUCLEOTIDE SEQUENCE [LARGE SCALE GENOMIC DNA]</scope>
    <source>
        <strain evidence="2 3">MZ8</strain>
    </source>
</reference>
<evidence type="ECO:0000256" key="1">
    <source>
        <dbReference type="SAM" id="Phobius"/>
    </source>
</evidence>
<feature type="transmembrane region" description="Helical" evidence="1">
    <location>
        <begin position="182"/>
        <end position="209"/>
    </location>
</feature>
<keyword evidence="1" id="KW-0812">Transmembrane</keyword>
<feature type="transmembrane region" description="Helical" evidence="1">
    <location>
        <begin position="347"/>
        <end position="369"/>
    </location>
</feature>
<organism evidence="2 3">
    <name type="scientific">Pseudobutyrivibrio xylanivorans</name>
    <dbReference type="NCBI Taxonomy" id="185007"/>
    <lineage>
        <taxon>Bacteria</taxon>
        <taxon>Bacillati</taxon>
        <taxon>Bacillota</taxon>
        <taxon>Clostridia</taxon>
        <taxon>Lachnospirales</taxon>
        <taxon>Lachnospiraceae</taxon>
        <taxon>Pseudobutyrivibrio</taxon>
    </lineage>
</organism>
<evidence type="ECO:0000313" key="3">
    <source>
        <dbReference type="Proteomes" id="UP000473091"/>
    </source>
</evidence>
<dbReference type="EMBL" id="VTVE01000003">
    <property type="protein sequence ID" value="NEX02262.1"/>
    <property type="molecule type" value="Genomic_DNA"/>
</dbReference>
<dbReference type="Proteomes" id="UP000473091">
    <property type="component" value="Unassembled WGS sequence"/>
</dbReference>
<feature type="transmembrane region" description="Helical" evidence="1">
    <location>
        <begin position="147"/>
        <end position="170"/>
    </location>
</feature>
<reference evidence="2 3" key="1">
    <citation type="submission" date="2019-09" db="EMBL/GenBank/DDBJ databases">
        <authorList>
            <person name="Pidcock S.E."/>
            <person name="Huws S.A."/>
        </authorList>
    </citation>
    <scope>NUCLEOTIDE SEQUENCE [LARGE SCALE GENOMIC DNA]</scope>
    <source>
        <strain evidence="2 3">MZ8</strain>
    </source>
</reference>
<keyword evidence="1" id="KW-1133">Transmembrane helix</keyword>